<dbReference type="SUPFAM" id="SSF53067">
    <property type="entry name" value="Actin-like ATPase domain"/>
    <property type="match status" value="1"/>
</dbReference>
<dbReference type="PANTHER" id="PTHR11937">
    <property type="entry name" value="ACTIN"/>
    <property type="match status" value="1"/>
</dbReference>
<dbReference type="Proteomes" id="UP000663881">
    <property type="component" value="Unassembled WGS sequence"/>
</dbReference>
<dbReference type="GO" id="GO:0005856">
    <property type="term" value="C:cytoskeleton"/>
    <property type="evidence" value="ECO:0007669"/>
    <property type="project" value="UniProtKB-SubCell"/>
</dbReference>
<gene>
    <name evidence="7" type="ORF">OKA104_LOCUS42714</name>
</gene>
<comment type="function">
    <text evidence="1">Actins are highly conserved proteins that are involved in various types of cell motility and are ubiquitously expressed in all eukaryotic cells.</text>
</comment>
<evidence type="ECO:0000256" key="2">
    <source>
        <dbReference type="ARBA" id="ARBA00004245"/>
    </source>
</evidence>
<keyword evidence="6" id="KW-0206">Cytoskeleton</keyword>
<evidence type="ECO:0000313" key="8">
    <source>
        <dbReference type="Proteomes" id="UP000663881"/>
    </source>
</evidence>
<dbReference type="EMBL" id="CAJOAY010011230">
    <property type="protein sequence ID" value="CAF4233917.1"/>
    <property type="molecule type" value="Genomic_DNA"/>
</dbReference>
<organism evidence="7 8">
    <name type="scientific">Adineta steineri</name>
    <dbReference type="NCBI Taxonomy" id="433720"/>
    <lineage>
        <taxon>Eukaryota</taxon>
        <taxon>Metazoa</taxon>
        <taxon>Spiralia</taxon>
        <taxon>Gnathifera</taxon>
        <taxon>Rotifera</taxon>
        <taxon>Eurotatoria</taxon>
        <taxon>Bdelloidea</taxon>
        <taxon>Adinetida</taxon>
        <taxon>Adinetidae</taxon>
        <taxon>Adineta</taxon>
    </lineage>
</organism>
<comment type="caution">
    <text evidence="7">The sequence shown here is derived from an EMBL/GenBank/DDBJ whole genome shotgun (WGS) entry which is preliminary data.</text>
</comment>
<evidence type="ECO:0000256" key="5">
    <source>
        <dbReference type="ARBA" id="ARBA00022840"/>
    </source>
</evidence>
<name>A0A820DL05_9BILA</name>
<reference evidence="7" key="1">
    <citation type="submission" date="2021-02" db="EMBL/GenBank/DDBJ databases">
        <authorList>
            <person name="Nowell W R."/>
        </authorList>
    </citation>
    <scope>NUCLEOTIDE SEQUENCE</scope>
</reference>
<proteinExistence type="predicted"/>
<accession>A0A820DL05</accession>
<keyword evidence="3" id="KW-0963">Cytoplasm</keyword>
<evidence type="ECO:0008006" key="9">
    <source>
        <dbReference type="Google" id="ProtNLM"/>
    </source>
</evidence>
<dbReference type="Gene3D" id="3.30.420.40">
    <property type="match status" value="1"/>
</dbReference>
<dbReference type="Pfam" id="PF00022">
    <property type="entry name" value="Actin"/>
    <property type="match status" value="1"/>
</dbReference>
<evidence type="ECO:0000256" key="4">
    <source>
        <dbReference type="ARBA" id="ARBA00022741"/>
    </source>
</evidence>
<dbReference type="InterPro" id="IPR043129">
    <property type="entry name" value="ATPase_NBD"/>
</dbReference>
<evidence type="ECO:0000256" key="1">
    <source>
        <dbReference type="ARBA" id="ARBA00003520"/>
    </source>
</evidence>
<evidence type="ECO:0000256" key="3">
    <source>
        <dbReference type="ARBA" id="ARBA00022490"/>
    </source>
</evidence>
<comment type="subcellular location">
    <subcellularLocation>
        <location evidence="2">Cytoplasm</location>
        <location evidence="2">Cytoskeleton</location>
    </subcellularLocation>
</comment>
<dbReference type="InterPro" id="IPR004000">
    <property type="entry name" value="Actin"/>
</dbReference>
<protein>
    <recommendedName>
        <fullName evidence="9">Actin</fullName>
    </recommendedName>
</protein>
<dbReference type="AlphaFoldDB" id="A0A820DL05"/>
<evidence type="ECO:0000256" key="6">
    <source>
        <dbReference type="ARBA" id="ARBA00023212"/>
    </source>
</evidence>
<feature type="non-terminal residue" evidence="7">
    <location>
        <position position="115"/>
    </location>
</feature>
<keyword evidence="5" id="KW-0067">ATP-binding</keyword>
<dbReference type="FunFam" id="3.30.420.40:FF:000148">
    <property type="entry name" value="Actin, alpha skeletal muscle"/>
    <property type="match status" value="1"/>
</dbReference>
<dbReference type="PRINTS" id="PR00190">
    <property type="entry name" value="ACTIN"/>
</dbReference>
<evidence type="ECO:0000313" key="7">
    <source>
        <dbReference type="EMBL" id="CAF4233917.1"/>
    </source>
</evidence>
<dbReference type="GO" id="GO:0005524">
    <property type="term" value="F:ATP binding"/>
    <property type="evidence" value="ECO:0007669"/>
    <property type="project" value="UniProtKB-KW"/>
</dbReference>
<sequence length="115" mass="13192">MSFAYDDETRPIVIDNGSSIIKAGFAGDDTPQVILQNVIHHQRHTSLQPDTSHSDYFVGNKLFKDKDASLNCSYPMEHGIVTNWDDMEKIWHHIFVSELRVKPEEHPFLLTEALL</sequence>
<keyword evidence="4" id="KW-0547">Nucleotide-binding</keyword>